<dbReference type="InterPro" id="IPR011324">
    <property type="entry name" value="Cytotoxic_necrot_fac-like_cat"/>
</dbReference>
<dbReference type="Gene3D" id="3.30.1330.200">
    <property type="match status" value="1"/>
</dbReference>
<dbReference type="CDD" id="cd16352">
    <property type="entry name" value="CheD"/>
    <property type="match status" value="1"/>
</dbReference>
<dbReference type="PANTHER" id="PTHR35147">
    <property type="entry name" value="CHEMORECEPTOR GLUTAMINE DEAMIDASE CHED-RELATED"/>
    <property type="match status" value="1"/>
</dbReference>
<keyword evidence="4" id="KW-1185">Reference proteome</keyword>
<evidence type="ECO:0000256" key="2">
    <source>
        <dbReference type="ARBA" id="ARBA00022801"/>
    </source>
</evidence>
<dbReference type="InterPro" id="IPR038592">
    <property type="entry name" value="CheD-like_sf"/>
</dbReference>
<dbReference type="InterPro" id="IPR005659">
    <property type="entry name" value="Chemorcpt_Glu_NH3ase_CheD"/>
</dbReference>
<dbReference type="PANTHER" id="PTHR35147:SF1">
    <property type="entry name" value="CHEMORECEPTOR GLUTAMINE DEAMIDASE CHED-RELATED"/>
    <property type="match status" value="1"/>
</dbReference>
<keyword evidence="1" id="KW-0145">Chemotaxis</keyword>
<keyword evidence="2" id="KW-0378">Hydrolase</keyword>
<dbReference type="Proteomes" id="UP001606305">
    <property type="component" value="Unassembled WGS sequence"/>
</dbReference>
<protein>
    <submittedName>
        <fullName evidence="3">Chemotaxis protein CheD</fullName>
    </submittedName>
</protein>
<evidence type="ECO:0000313" key="3">
    <source>
        <dbReference type="EMBL" id="MFG6456832.1"/>
    </source>
</evidence>
<dbReference type="EMBL" id="JBIGIA010000005">
    <property type="protein sequence ID" value="MFG6456832.1"/>
    <property type="molecule type" value="Genomic_DNA"/>
</dbReference>
<sequence length="176" mass="18488">MKPRAAKSGVQTLHPGDVACVDRGECLETLLGSCVAILLTDPRRTIGAMCHVVHAGPQRGAPGRDTAYGEAALAEMSRRLLARGIDARQCQAWVYGGGNMFPSHIGNAAAEGNVGAANAQWALDALQRVGVRVLGAELGGQAYRKLHWTVGAEAPQVEALPIAPQPAPTRPERKPT</sequence>
<dbReference type="Pfam" id="PF03975">
    <property type="entry name" value="CheD"/>
    <property type="match status" value="1"/>
</dbReference>
<evidence type="ECO:0000256" key="1">
    <source>
        <dbReference type="ARBA" id="ARBA00022500"/>
    </source>
</evidence>
<gene>
    <name evidence="3" type="ORF">ACG00X_08295</name>
</gene>
<reference evidence="3 4" key="1">
    <citation type="submission" date="2024-09" db="EMBL/GenBank/DDBJ databases">
        <title>Novel species of the genus Pelomonas and Roseateles isolated from streams.</title>
        <authorList>
            <person name="Lu H."/>
        </authorList>
    </citation>
    <scope>NUCLEOTIDE SEQUENCE [LARGE SCALE GENOMIC DNA]</scope>
    <source>
        <strain evidence="3 4">BYS96W</strain>
    </source>
</reference>
<dbReference type="RefSeq" id="WP_394487610.1">
    <property type="nucleotide sequence ID" value="NZ_JBIGIA010000005.1"/>
</dbReference>
<name>A0ABW7G4J2_9BURK</name>
<evidence type="ECO:0000313" key="4">
    <source>
        <dbReference type="Proteomes" id="UP001606305"/>
    </source>
</evidence>
<proteinExistence type="predicted"/>
<organism evidence="3 4">
    <name type="scientific">Pelomonas nitida</name>
    <dbReference type="NCBI Taxonomy" id="3299027"/>
    <lineage>
        <taxon>Bacteria</taxon>
        <taxon>Pseudomonadati</taxon>
        <taxon>Pseudomonadota</taxon>
        <taxon>Betaproteobacteria</taxon>
        <taxon>Burkholderiales</taxon>
        <taxon>Sphaerotilaceae</taxon>
        <taxon>Roseateles</taxon>
    </lineage>
</organism>
<dbReference type="SUPFAM" id="SSF64438">
    <property type="entry name" value="CNF1/YfiH-like putative cysteine hydrolases"/>
    <property type="match status" value="1"/>
</dbReference>
<accession>A0ABW7G4J2</accession>
<comment type="caution">
    <text evidence="3">The sequence shown here is derived from an EMBL/GenBank/DDBJ whole genome shotgun (WGS) entry which is preliminary data.</text>
</comment>